<dbReference type="STRING" id="1348657.M622_12605"/>
<comment type="caution">
    <text evidence="2">The sequence shown here is derived from an EMBL/GenBank/DDBJ whole genome shotgun (WGS) entry which is preliminary data.</text>
</comment>
<evidence type="ECO:0000313" key="2">
    <source>
        <dbReference type="EMBL" id="EPZ16390.1"/>
    </source>
</evidence>
<feature type="transmembrane region" description="Helical" evidence="1">
    <location>
        <begin position="66"/>
        <end position="85"/>
    </location>
</feature>
<name>S9ZG73_9RHOO</name>
<evidence type="ECO:0008006" key="4">
    <source>
        <dbReference type="Google" id="ProtNLM"/>
    </source>
</evidence>
<dbReference type="Proteomes" id="UP000015455">
    <property type="component" value="Unassembled WGS sequence"/>
</dbReference>
<sequence length="97" mass="10568">MNETRKLDLAWLSLVLLSVGGAALGGQPDAGFMITVLVALVMGIKVRIVCDRFLELPTATRRIRQLMYAFCYGMPILVILTSAFGDALARLTAKLII</sequence>
<reference evidence="2 3" key="1">
    <citation type="submission" date="2013-06" db="EMBL/GenBank/DDBJ databases">
        <title>Draft genome sequence of Thauera terpenica.</title>
        <authorList>
            <person name="Liu B."/>
            <person name="Frostegard A.H."/>
            <person name="Shapleigh J.P."/>
        </authorList>
    </citation>
    <scope>NUCLEOTIDE SEQUENCE [LARGE SCALE GENOMIC DNA]</scope>
    <source>
        <strain evidence="2 3">58Eu</strain>
    </source>
</reference>
<organism evidence="2 3">
    <name type="scientific">Thauera terpenica 58Eu</name>
    <dbReference type="NCBI Taxonomy" id="1348657"/>
    <lineage>
        <taxon>Bacteria</taxon>
        <taxon>Pseudomonadati</taxon>
        <taxon>Pseudomonadota</taxon>
        <taxon>Betaproteobacteria</taxon>
        <taxon>Rhodocyclales</taxon>
        <taxon>Zoogloeaceae</taxon>
        <taxon>Thauera</taxon>
    </lineage>
</organism>
<keyword evidence="1" id="KW-0812">Transmembrane</keyword>
<keyword evidence="3" id="KW-1185">Reference proteome</keyword>
<dbReference type="PATRIC" id="fig|1348657.5.peg.1061"/>
<proteinExistence type="predicted"/>
<evidence type="ECO:0000256" key="1">
    <source>
        <dbReference type="SAM" id="Phobius"/>
    </source>
</evidence>
<dbReference type="AlphaFoldDB" id="S9ZG73"/>
<dbReference type="OrthoDB" id="8527397at2"/>
<protein>
    <recommendedName>
        <fullName evidence="4">Thiosulfate reductase</fullName>
    </recommendedName>
</protein>
<feature type="transmembrane region" description="Helical" evidence="1">
    <location>
        <begin position="32"/>
        <end position="54"/>
    </location>
</feature>
<evidence type="ECO:0000313" key="3">
    <source>
        <dbReference type="Proteomes" id="UP000015455"/>
    </source>
</evidence>
<dbReference type="EMBL" id="ATJV01000045">
    <property type="protein sequence ID" value="EPZ16390.1"/>
    <property type="molecule type" value="Genomic_DNA"/>
</dbReference>
<keyword evidence="1" id="KW-1133">Transmembrane helix</keyword>
<keyword evidence="1" id="KW-0472">Membrane</keyword>
<dbReference type="RefSeq" id="WP_021248502.1">
    <property type="nucleotide sequence ID" value="NZ_ATJV01000045.1"/>
</dbReference>
<accession>S9ZG73</accession>
<gene>
    <name evidence="2" type="ORF">M622_12605</name>
</gene>